<reference evidence="4 5" key="1">
    <citation type="submission" date="2017-10" db="EMBL/GenBank/DDBJ databases">
        <title>The draft genome sequence of Lewinella nigricans NBRC 102662.</title>
        <authorList>
            <person name="Wang K."/>
        </authorList>
    </citation>
    <scope>NUCLEOTIDE SEQUENCE [LARGE SCALE GENOMIC DNA]</scope>
    <source>
        <strain evidence="4 5">NBRC 102662</strain>
    </source>
</reference>
<dbReference type="SUPFAM" id="SSF53474">
    <property type="entry name" value="alpha/beta-Hydrolases"/>
    <property type="match status" value="1"/>
</dbReference>
<feature type="transmembrane region" description="Helical" evidence="2">
    <location>
        <begin position="613"/>
        <end position="633"/>
    </location>
</feature>
<keyword evidence="5" id="KW-1185">Reference proteome</keyword>
<dbReference type="PANTHER" id="PTHR43722">
    <property type="entry name" value="PROLINE IMINOPEPTIDASE"/>
    <property type="match status" value="1"/>
</dbReference>
<feature type="transmembrane region" description="Helical" evidence="2">
    <location>
        <begin position="544"/>
        <end position="561"/>
    </location>
</feature>
<evidence type="ECO:0000256" key="2">
    <source>
        <dbReference type="SAM" id="Phobius"/>
    </source>
</evidence>
<dbReference type="RefSeq" id="WP_099155344.1">
    <property type="nucleotide sequence ID" value="NZ_PDUD01000058.1"/>
</dbReference>
<dbReference type="EMBL" id="PDUD01000058">
    <property type="protein sequence ID" value="PHN01287.1"/>
    <property type="molecule type" value="Genomic_DNA"/>
</dbReference>
<keyword evidence="2" id="KW-0812">Transmembrane</keyword>
<dbReference type="GO" id="GO:0005737">
    <property type="term" value="C:cytoplasm"/>
    <property type="evidence" value="ECO:0007669"/>
    <property type="project" value="InterPro"/>
</dbReference>
<protein>
    <recommendedName>
        <fullName evidence="1">Proline iminopeptidase</fullName>
    </recommendedName>
</protein>
<dbReference type="GO" id="GO:0006508">
    <property type="term" value="P:proteolysis"/>
    <property type="evidence" value="ECO:0007669"/>
    <property type="project" value="InterPro"/>
</dbReference>
<dbReference type="Proteomes" id="UP000223913">
    <property type="component" value="Unassembled WGS sequence"/>
</dbReference>
<accession>A0A2D0MYI5</accession>
<evidence type="ECO:0000313" key="4">
    <source>
        <dbReference type="EMBL" id="PHN01287.1"/>
    </source>
</evidence>
<feature type="transmembrane region" description="Helical" evidence="2">
    <location>
        <begin position="506"/>
        <end position="524"/>
    </location>
</feature>
<dbReference type="PANTHER" id="PTHR43722:SF1">
    <property type="entry name" value="PROLINE IMINOPEPTIDASE"/>
    <property type="match status" value="1"/>
</dbReference>
<feature type="transmembrane region" description="Helical" evidence="2">
    <location>
        <begin position="581"/>
        <end position="601"/>
    </location>
</feature>
<dbReference type="Gene3D" id="3.40.50.1820">
    <property type="entry name" value="alpha/beta hydrolase"/>
    <property type="match status" value="1"/>
</dbReference>
<dbReference type="InterPro" id="IPR029058">
    <property type="entry name" value="AB_hydrolase_fold"/>
</dbReference>
<feature type="domain" description="AB hydrolase-1" evidence="3">
    <location>
        <begin position="79"/>
        <end position="442"/>
    </location>
</feature>
<organism evidence="4 5">
    <name type="scientific">Flavilitoribacter nigricans (strain ATCC 23147 / DSM 23189 / NBRC 102662 / NCIMB 1420 / SS-2)</name>
    <name type="common">Lewinella nigricans</name>
    <dbReference type="NCBI Taxonomy" id="1122177"/>
    <lineage>
        <taxon>Bacteria</taxon>
        <taxon>Pseudomonadati</taxon>
        <taxon>Bacteroidota</taxon>
        <taxon>Saprospiria</taxon>
        <taxon>Saprospirales</taxon>
        <taxon>Lewinellaceae</taxon>
        <taxon>Flavilitoribacter</taxon>
    </lineage>
</organism>
<evidence type="ECO:0000256" key="1">
    <source>
        <dbReference type="ARBA" id="ARBA00021843"/>
    </source>
</evidence>
<dbReference type="GO" id="GO:0004177">
    <property type="term" value="F:aminopeptidase activity"/>
    <property type="evidence" value="ECO:0007669"/>
    <property type="project" value="UniProtKB-EC"/>
</dbReference>
<gene>
    <name evidence="4" type="ORF">CRP01_38055</name>
</gene>
<dbReference type="InterPro" id="IPR005944">
    <property type="entry name" value="Pro_iminopeptidase"/>
</dbReference>
<dbReference type="InterPro" id="IPR000073">
    <property type="entry name" value="AB_hydrolase_1"/>
</dbReference>
<name>A0A2D0MYI5_FLAN2</name>
<dbReference type="OrthoDB" id="9796770at2"/>
<dbReference type="AlphaFoldDB" id="A0A2D0MYI5"/>
<sequence length="638" mass="71672">MRTVLLFLVCTLFFAHQLPGQTLEWIDGFIKNDPAPKNEEGIAFGYIQVPEDHGRPDGKKFKLAFAVLRAKAADARPDPVLYLSGGPGIGALQNIAKWENHFLRRERDIILVDFRGIGYSEPKFCPELNANLWLLFAGNYVTPEIERAVKAGWFEACFERLRALGWDLHQFRSAAVVQDLELLREQLGYEQWNVLSVSYGTRTAQTYLRDAPDALRAVILDSTFPMGDQQYHPLRGYLQSLTAFFDACAGNAACRERFPDLQSRFYTITGSLKEQPIALKDPAYPGGMFHVNLQDMHLLFFQFLKNSSNYPALPYLIEAMATGNTAVFNNMMTLAAGQNSRVSMATGVLVSKNDQYSPPPQPTISEKDPLKYALNYFDGEYEVLEGMDFLEFDSLESLPVQSMVNTLILAGALDPATPAMYGASVHERLENSQFLHFPGIGHGVSRAGECIPQLLLQFLQSPERALETSCRDQIAARSIPFIGNLYENVKVGTLIRQAAIEKRVQVLLPIGLVVLCWIASLFQWWRERKATPISLKRYQLSQRVATTLGVVLIAGTGWLIYQTSSLSQLLVLLGLVGGAQYFYYLSYLFLLTLILSLFYLIKSWKYQQSMLTKAFSIIFISSLGAFGSILIVYDLFPK</sequence>
<dbReference type="Pfam" id="PF00561">
    <property type="entry name" value="Abhydrolase_1"/>
    <property type="match status" value="1"/>
</dbReference>
<evidence type="ECO:0000259" key="3">
    <source>
        <dbReference type="Pfam" id="PF00561"/>
    </source>
</evidence>
<proteinExistence type="predicted"/>
<evidence type="ECO:0000313" key="5">
    <source>
        <dbReference type="Proteomes" id="UP000223913"/>
    </source>
</evidence>
<comment type="caution">
    <text evidence="4">The sequence shown here is derived from an EMBL/GenBank/DDBJ whole genome shotgun (WGS) entry which is preliminary data.</text>
</comment>
<keyword evidence="2" id="KW-0472">Membrane</keyword>
<keyword evidence="2" id="KW-1133">Transmembrane helix</keyword>